<dbReference type="EMBL" id="JBDQQU010000020">
    <property type="protein sequence ID" value="MEO3956463.1"/>
    <property type="molecule type" value="Genomic_DNA"/>
</dbReference>
<dbReference type="RefSeq" id="WP_347780666.1">
    <property type="nucleotide sequence ID" value="NZ_JBDQQU010000020.1"/>
</dbReference>
<comment type="caution">
    <text evidence="4">The sequence shown here is derived from an EMBL/GenBank/DDBJ whole genome shotgun (WGS) entry which is preliminary data.</text>
</comment>
<reference evidence="4 5" key="1">
    <citation type="submission" date="2024-05" db="EMBL/GenBank/DDBJ databases">
        <authorList>
            <person name="De Oliveira J.P."/>
            <person name="Noriler S.A."/>
            <person name="De Oliveira A.G."/>
            <person name="Sipoli D.S."/>
        </authorList>
    </citation>
    <scope>NUCLEOTIDE SEQUENCE [LARGE SCALE GENOMIC DNA]</scope>
    <source>
        <strain evidence="4 5">LABIM186</strain>
    </source>
</reference>
<gene>
    <name evidence="4" type="ORF">ABH309_18645</name>
</gene>
<dbReference type="Pfam" id="PF04984">
    <property type="entry name" value="Phage_sheath_1"/>
    <property type="match status" value="1"/>
</dbReference>
<evidence type="ECO:0000313" key="4">
    <source>
        <dbReference type="EMBL" id="MEO3956463.1"/>
    </source>
</evidence>
<feature type="domain" description="Tail sheath protein C-terminal" evidence="3">
    <location>
        <begin position="375"/>
        <end position="474"/>
    </location>
</feature>
<dbReference type="Pfam" id="PF17482">
    <property type="entry name" value="Phage_sheath_1C"/>
    <property type="match status" value="1"/>
</dbReference>
<dbReference type="PIRSF" id="PIRSF007349">
    <property type="entry name" value="Tsp_L"/>
    <property type="match status" value="1"/>
</dbReference>
<name>A0ABV0H8P0_9NEIS</name>
<dbReference type="InterPro" id="IPR035089">
    <property type="entry name" value="Phage_sheath_subtilisin"/>
</dbReference>
<organism evidence="4 5">
    <name type="scientific">Chromobacterium piscinae</name>
    <dbReference type="NCBI Taxonomy" id="686831"/>
    <lineage>
        <taxon>Bacteria</taxon>
        <taxon>Pseudomonadati</taxon>
        <taxon>Pseudomonadota</taxon>
        <taxon>Betaproteobacteria</taxon>
        <taxon>Neisseriales</taxon>
        <taxon>Chromobacteriaceae</taxon>
        <taxon>Chromobacterium</taxon>
    </lineage>
</organism>
<protein>
    <submittedName>
        <fullName evidence="4">Phage tail sheath subtilisin-like domain-containing protein</fullName>
    </submittedName>
</protein>
<evidence type="ECO:0000259" key="2">
    <source>
        <dbReference type="Pfam" id="PF04984"/>
    </source>
</evidence>
<dbReference type="InterPro" id="IPR007067">
    <property type="entry name" value="Tail_sheath"/>
</dbReference>
<accession>A0ABV0H8P0</accession>
<feature type="domain" description="Tail sheath protein subtilisin-like" evidence="2">
    <location>
        <begin position="207"/>
        <end position="365"/>
    </location>
</feature>
<evidence type="ECO:0000256" key="1">
    <source>
        <dbReference type="ARBA" id="ARBA00008005"/>
    </source>
</evidence>
<evidence type="ECO:0000259" key="3">
    <source>
        <dbReference type="Pfam" id="PF17482"/>
    </source>
</evidence>
<sequence>MASANISFDQIPASIRKPGKYFEFNTKLAVRTLPGNPQRVLVIGQRLADTAAQPALAALDVFSDEQAAQAFGRGSNAHLMARAAINANPYLQLTVIGVDDAAAGTAASGSFTFSGPAAAAGVLSLFIGAARVDVAVSAGDDASKIAANAQSAIAKLSDLPVTATAAKEVLTLAARHKGSIGNGITVKAQEQIAGLGVTPAQAFQLKGGAGEPDLVPVLGAVVSGGHQIIASPFTGDAALTALRNHLDFVSGPLEQRGAIGVIATTGALADASALSAKLDSGRITAAWYRGSAKLSADIAAAYAAVIASEEDPARPLNTLELKGLDVVDLASRTSRTEQENALYNGVTPLEVAAGDRVQIVRAISTYTKDAQGVDDVSLLDITTIRTLDYVRKACRERIALRFPREKLSDRTPSKVRSELLDVLYKLEELEIIEQVEANKAGLIVERDLQDVNRLDAKIPVDVVNGLHVFAGRIDLLL</sequence>
<evidence type="ECO:0000313" key="5">
    <source>
        <dbReference type="Proteomes" id="UP001438292"/>
    </source>
</evidence>
<dbReference type="InterPro" id="IPR020287">
    <property type="entry name" value="Tail_sheath_C"/>
</dbReference>
<dbReference type="Proteomes" id="UP001438292">
    <property type="component" value="Unassembled WGS sequence"/>
</dbReference>
<comment type="similarity">
    <text evidence="1">Belongs to the myoviridae tail sheath protein family.</text>
</comment>
<keyword evidence="5" id="KW-1185">Reference proteome</keyword>
<proteinExistence type="inferred from homology"/>